<feature type="compositionally biased region" description="Polar residues" evidence="2">
    <location>
        <begin position="341"/>
        <end position="352"/>
    </location>
</feature>
<name>A0A2T3A3J2_9PEZI</name>
<evidence type="ECO:0000313" key="4">
    <source>
        <dbReference type="Proteomes" id="UP000241462"/>
    </source>
</evidence>
<feature type="compositionally biased region" description="Acidic residues" evidence="2">
    <location>
        <begin position="312"/>
        <end position="340"/>
    </location>
</feature>
<evidence type="ECO:0000313" key="3">
    <source>
        <dbReference type="EMBL" id="PSR82253.1"/>
    </source>
</evidence>
<dbReference type="InParanoid" id="A0A2T3A3J2"/>
<feature type="region of interest" description="Disordered" evidence="2">
    <location>
        <begin position="312"/>
        <end position="412"/>
    </location>
</feature>
<accession>A0A2T3A3J2</accession>
<dbReference type="EMBL" id="KZ678483">
    <property type="protein sequence ID" value="PSR82253.1"/>
    <property type="molecule type" value="Genomic_DNA"/>
</dbReference>
<feature type="compositionally biased region" description="Acidic residues" evidence="2">
    <location>
        <begin position="190"/>
        <end position="222"/>
    </location>
</feature>
<gene>
    <name evidence="3" type="ORF">BD289DRAFT_437930</name>
</gene>
<organism evidence="3 4">
    <name type="scientific">Coniella lustricola</name>
    <dbReference type="NCBI Taxonomy" id="2025994"/>
    <lineage>
        <taxon>Eukaryota</taxon>
        <taxon>Fungi</taxon>
        <taxon>Dikarya</taxon>
        <taxon>Ascomycota</taxon>
        <taxon>Pezizomycotina</taxon>
        <taxon>Sordariomycetes</taxon>
        <taxon>Sordariomycetidae</taxon>
        <taxon>Diaporthales</taxon>
        <taxon>Schizoparmaceae</taxon>
        <taxon>Coniella</taxon>
    </lineage>
</organism>
<feature type="coiled-coil region" evidence="1">
    <location>
        <begin position="125"/>
        <end position="152"/>
    </location>
</feature>
<reference evidence="3 4" key="1">
    <citation type="journal article" date="2018" name="Mycol. Prog.">
        <title>Coniella lustricola, a new species from submerged detritus.</title>
        <authorList>
            <person name="Raudabaugh D.B."/>
            <person name="Iturriaga T."/>
            <person name="Carver A."/>
            <person name="Mondo S."/>
            <person name="Pangilinan J."/>
            <person name="Lipzen A."/>
            <person name="He G."/>
            <person name="Amirebrahimi M."/>
            <person name="Grigoriev I.V."/>
            <person name="Miller A.N."/>
        </authorList>
    </citation>
    <scope>NUCLEOTIDE SEQUENCE [LARGE SCALE GENOMIC DNA]</scope>
    <source>
        <strain evidence="3 4">B22-T-1</strain>
    </source>
</reference>
<feature type="compositionally biased region" description="Acidic residues" evidence="2">
    <location>
        <begin position="282"/>
        <end position="296"/>
    </location>
</feature>
<protein>
    <submittedName>
        <fullName evidence="3">Apc15p protein-domain-containing protein</fullName>
    </submittedName>
</protein>
<proteinExistence type="predicted"/>
<keyword evidence="4" id="KW-1185">Reference proteome</keyword>
<feature type="compositionally biased region" description="Basic residues" evidence="2">
    <location>
        <begin position="402"/>
        <end position="412"/>
    </location>
</feature>
<dbReference type="STRING" id="2025994.A0A2T3A3J2"/>
<keyword evidence="1" id="KW-0175">Coiled coil</keyword>
<feature type="compositionally biased region" description="Basic residues" evidence="2">
    <location>
        <begin position="45"/>
        <end position="61"/>
    </location>
</feature>
<feature type="region of interest" description="Disordered" evidence="2">
    <location>
        <begin position="40"/>
        <end position="78"/>
    </location>
</feature>
<dbReference type="OrthoDB" id="5320532at2759"/>
<dbReference type="Pfam" id="PF05841">
    <property type="entry name" value="Apc15p"/>
    <property type="match status" value="1"/>
</dbReference>
<dbReference type="GO" id="GO:0031145">
    <property type="term" value="P:anaphase-promoting complex-dependent catabolic process"/>
    <property type="evidence" value="ECO:0007669"/>
    <property type="project" value="InterPro"/>
</dbReference>
<feature type="compositionally biased region" description="Acidic residues" evidence="2">
    <location>
        <begin position="165"/>
        <end position="183"/>
    </location>
</feature>
<dbReference type="GO" id="GO:0005680">
    <property type="term" value="C:anaphase-promoting complex"/>
    <property type="evidence" value="ECO:0007669"/>
    <property type="project" value="InterPro"/>
</dbReference>
<dbReference type="Proteomes" id="UP000241462">
    <property type="component" value="Unassembled WGS sequence"/>
</dbReference>
<evidence type="ECO:0000256" key="2">
    <source>
        <dbReference type="SAM" id="MobiDB-lite"/>
    </source>
</evidence>
<feature type="compositionally biased region" description="Low complexity" evidence="2">
    <location>
        <begin position="366"/>
        <end position="400"/>
    </location>
</feature>
<sequence>MFSMSMSTLPDLTPSDPHSLWYTSRHAPAPIPNALLHPSAAAHHDHQHHHHHLQHYHHHSTHAGLGGAAPTNPLHPRDRDHRRALVERTALARLRHDEALMDRRRANVSNYGSWWLKPPGVPKTLFQMREERRELDEQAEAARREAQLQAQLSQAGFLNGEDEQMMEEEDGAEGQDLDDEIPEAEGFGFDGEDSGEDEDERDEGEDEQETEEVEPDEEETIDGVDSGDHAGAVLLETPAQEIRDLRAAEDRVREMIARRQEEFDASEVFPTAAAGDGQAEQMLEEDDLEPGPDDAPDMNADISLAMDMDMDADLDEGIPEGGEGEYEHTDSDEDLGDDLTQDISFVGRSSGSLRPPHNRRLRRSMPRSSMRSSNRASLIANDMDISGLLSGDGSSLIEGSPHLRRRPGRDGL</sequence>
<feature type="region of interest" description="Disordered" evidence="2">
    <location>
        <begin position="258"/>
        <end position="300"/>
    </location>
</feature>
<evidence type="ECO:0000256" key="1">
    <source>
        <dbReference type="SAM" id="Coils"/>
    </source>
</evidence>
<feature type="compositionally biased region" description="Basic residues" evidence="2">
    <location>
        <begin position="356"/>
        <end position="365"/>
    </location>
</feature>
<dbReference type="InterPro" id="IPR008402">
    <property type="entry name" value="APC_su15/mnd2"/>
</dbReference>
<dbReference type="AlphaFoldDB" id="A0A2T3A3J2"/>
<feature type="region of interest" description="Disordered" evidence="2">
    <location>
        <begin position="165"/>
        <end position="242"/>
    </location>
</feature>